<evidence type="ECO:0000313" key="4">
    <source>
        <dbReference type="WBParaSite" id="PDA_v2.g29074.t1"/>
    </source>
</evidence>
<evidence type="ECO:0000313" key="3">
    <source>
        <dbReference type="Proteomes" id="UP000887578"/>
    </source>
</evidence>
<dbReference type="AlphaFoldDB" id="A0A914QNW4"/>
<feature type="coiled-coil region" evidence="1">
    <location>
        <begin position="44"/>
        <end position="78"/>
    </location>
</feature>
<evidence type="ECO:0000256" key="2">
    <source>
        <dbReference type="SAM" id="MobiDB-lite"/>
    </source>
</evidence>
<evidence type="ECO:0000256" key="1">
    <source>
        <dbReference type="SAM" id="Coils"/>
    </source>
</evidence>
<keyword evidence="3" id="KW-1185">Reference proteome</keyword>
<feature type="region of interest" description="Disordered" evidence="2">
    <location>
        <begin position="19"/>
        <end position="44"/>
    </location>
</feature>
<keyword evidence="1" id="KW-0175">Coiled coil</keyword>
<dbReference type="Proteomes" id="UP000887578">
    <property type="component" value="Unplaced"/>
</dbReference>
<sequence length="254" mass="28578">MENDILSIIKAIAEEALSNSESNGVEQSKKRKFSTMNGKNDDNFNESKAEIEKLKKIIENQNETIKKQALVISQLNEKSRSVVSVADAGKDQKAKAISTIGDEIKSKHVARNGEKNKFSPQNHGSTVAAAAADTSNEVKIIEKTLERITEAASWMQSEIIYLEQLYKNESKEKQRWKTMALNLLTEAKPLKEENKETVNSVIYTLYNNQKHQPQLPAVQQSNNFRTGFINLAPSKILSDMGNPMEEILEVHIDF</sequence>
<proteinExistence type="predicted"/>
<reference evidence="4" key="1">
    <citation type="submission" date="2022-11" db="UniProtKB">
        <authorList>
            <consortium name="WormBaseParasite"/>
        </authorList>
    </citation>
    <scope>IDENTIFICATION</scope>
</reference>
<dbReference type="WBParaSite" id="PDA_v2.g29074.t1">
    <property type="protein sequence ID" value="PDA_v2.g29074.t1"/>
    <property type="gene ID" value="PDA_v2.g29074"/>
</dbReference>
<protein>
    <submittedName>
        <fullName evidence="4">Uncharacterized protein</fullName>
    </submittedName>
</protein>
<organism evidence="3 4">
    <name type="scientific">Panagrolaimus davidi</name>
    <dbReference type="NCBI Taxonomy" id="227884"/>
    <lineage>
        <taxon>Eukaryota</taxon>
        <taxon>Metazoa</taxon>
        <taxon>Ecdysozoa</taxon>
        <taxon>Nematoda</taxon>
        <taxon>Chromadorea</taxon>
        <taxon>Rhabditida</taxon>
        <taxon>Tylenchina</taxon>
        <taxon>Panagrolaimomorpha</taxon>
        <taxon>Panagrolaimoidea</taxon>
        <taxon>Panagrolaimidae</taxon>
        <taxon>Panagrolaimus</taxon>
    </lineage>
</organism>
<accession>A0A914QNW4</accession>
<name>A0A914QNW4_9BILA</name>